<gene>
    <name evidence="5" type="ORF">SAMN05216252_112148</name>
</gene>
<dbReference type="Proteomes" id="UP000198280">
    <property type="component" value="Unassembled WGS sequence"/>
</dbReference>
<dbReference type="EMBL" id="FZOF01000012">
    <property type="protein sequence ID" value="SNT02374.1"/>
    <property type="molecule type" value="Genomic_DNA"/>
</dbReference>
<dbReference type="FunFam" id="3.90.226.10:FF:000007">
    <property type="entry name" value="Methylcrotonoyl-CoA carboxylase subunit beta"/>
    <property type="match status" value="1"/>
</dbReference>
<dbReference type="PANTHER" id="PTHR22855">
    <property type="entry name" value="ACETYL, PROPIONYL, PYRUVATE, AND GLUTACONYL CARBOXYLASE-RELATED"/>
    <property type="match status" value="1"/>
</dbReference>
<evidence type="ECO:0000256" key="1">
    <source>
        <dbReference type="ARBA" id="ARBA00006102"/>
    </source>
</evidence>
<dbReference type="InterPro" id="IPR011762">
    <property type="entry name" value="COA_CT_N"/>
</dbReference>
<dbReference type="Gene3D" id="3.90.226.10">
    <property type="entry name" value="2-enoyl-CoA Hydratase, Chain A, domain 1"/>
    <property type="match status" value="2"/>
</dbReference>
<accession>A0A239JCI9</accession>
<evidence type="ECO:0000313" key="6">
    <source>
        <dbReference type="Proteomes" id="UP000198280"/>
    </source>
</evidence>
<reference evidence="5 6" key="1">
    <citation type="submission" date="2017-06" db="EMBL/GenBank/DDBJ databases">
        <authorList>
            <person name="Kim H.J."/>
            <person name="Triplett B.A."/>
        </authorList>
    </citation>
    <scope>NUCLEOTIDE SEQUENCE [LARGE SCALE GENOMIC DNA]</scope>
    <source>
        <strain evidence="5 6">CGMCC 4.1858</strain>
    </source>
</reference>
<dbReference type="PROSITE" id="PS50980">
    <property type="entry name" value="COA_CT_NTER"/>
    <property type="match status" value="1"/>
</dbReference>
<dbReference type="RefSeq" id="WP_089225909.1">
    <property type="nucleotide sequence ID" value="NZ_FZOF01000012.1"/>
</dbReference>
<comment type="pathway">
    <text evidence="2">Amino-acid degradation; L-leucine degradation.</text>
</comment>
<dbReference type="SUPFAM" id="SSF52096">
    <property type="entry name" value="ClpP/crotonase"/>
    <property type="match status" value="2"/>
</dbReference>
<organism evidence="5 6">
    <name type="scientific">Actinacidiphila glaucinigra</name>
    <dbReference type="NCBI Taxonomy" id="235986"/>
    <lineage>
        <taxon>Bacteria</taxon>
        <taxon>Bacillati</taxon>
        <taxon>Actinomycetota</taxon>
        <taxon>Actinomycetes</taxon>
        <taxon>Kitasatosporales</taxon>
        <taxon>Streptomycetaceae</taxon>
        <taxon>Actinacidiphila</taxon>
    </lineage>
</organism>
<name>A0A239JCI9_9ACTN</name>
<dbReference type="InterPro" id="IPR011763">
    <property type="entry name" value="COA_CT_C"/>
</dbReference>
<dbReference type="AlphaFoldDB" id="A0A239JCI9"/>
<dbReference type="GO" id="GO:1905202">
    <property type="term" value="C:methylcrotonoyl-CoA carboxylase complex"/>
    <property type="evidence" value="ECO:0007669"/>
    <property type="project" value="TreeGrafter"/>
</dbReference>
<keyword evidence="6" id="KW-1185">Reference proteome</keyword>
<evidence type="ECO:0000313" key="5">
    <source>
        <dbReference type="EMBL" id="SNT02374.1"/>
    </source>
</evidence>
<sequence length="542" mass="57349">MEAPVLASAADPAGEAYRANEKAHAELSARLREKLAAAALGGGEKARARHTARGKLLPRDRVDGLLDPGSPFLELAPLAADGMYDGQAPAAGVVAGIGRVSGREVVIVANDATVKGGTYYPMTVKKHLRAQEIALENRLPCVYLVDSGGAFLPKQDEVFPDRDHFGRIFFNQATMSARGIPQIAAVLGSCTAGGAYVPAMSDEAVIVRGQGTIFLGGPPLVKAATGEVVTAEELGGGEVHSRTSGVTDHLAEDDAHALRIVRNIVATLPARGELPWTVGPVEEPVVDPAGLYGAVPVDSRTPYDVREVIARLVDGSRFAEFKAEYGTTLVTGFARIHGHPVGIVANNGILFSESAQKGAHFIELCDQRGIPLLFLQNISGFMVGRQYEAGGIAKHGAKMVTAVATTRVPKLTVVIGGSYGAGNYSMCGRAYSPRFLWMWPNAKISVMGGEQAASVLATVKRDQIEGAGDTWAAEDEEGFKAPIRAQYEEQGNAYYATARLWDDGVIDPLQTRQVLGLALTACANAPIPQRDPQAPGFGVFRM</sequence>
<dbReference type="GO" id="GO:0006552">
    <property type="term" value="P:L-leucine catabolic process"/>
    <property type="evidence" value="ECO:0007669"/>
    <property type="project" value="TreeGrafter"/>
</dbReference>
<evidence type="ECO:0000259" key="4">
    <source>
        <dbReference type="PROSITE" id="PS50989"/>
    </source>
</evidence>
<dbReference type="GO" id="GO:0004485">
    <property type="term" value="F:methylcrotonoyl-CoA carboxylase activity"/>
    <property type="evidence" value="ECO:0007669"/>
    <property type="project" value="TreeGrafter"/>
</dbReference>
<dbReference type="PANTHER" id="PTHR22855:SF13">
    <property type="entry name" value="METHYLCROTONOYL-COA CARBOXYLASE BETA CHAIN, MITOCHONDRIAL"/>
    <property type="match status" value="1"/>
</dbReference>
<dbReference type="InterPro" id="IPR034733">
    <property type="entry name" value="AcCoA_carboxyl_beta"/>
</dbReference>
<dbReference type="PROSITE" id="PS50989">
    <property type="entry name" value="COA_CT_CTER"/>
    <property type="match status" value="1"/>
</dbReference>
<comment type="similarity">
    <text evidence="1">Belongs to the AccD/PCCB family.</text>
</comment>
<evidence type="ECO:0000256" key="2">
    <source>
        <dbReference type="ARBA" id="ARBA00046317"/>
    </source>
</evidence>
<evidence type="ECO:0000259" key="3">
    <source>
        <dbReference type="PROSITE" id="PS50980"/>
    </source>
</evidence>
<dbReference type="Pfam" id="PF01039">
    <property type="entry name" value="Carboxyl_trans"/>
    <property type="match status" value="1"/>
</dbReference>
<dbReference type="InterPro" id="IPR029045">
    <property type="entry name" value="ClpP/crotonase-like_dom_sf"/>
</dbReference>
<dbReference type="FunFam" id="3.90.226.10:FF:000004">
    <property type="entry name" value="Methylcrotonoyl-CoA carboxylase beta chain"/>
    <property type="match status" value="1"/>
</dbReference>
<feature type="domain" description="CoA carboxyltransferase N-terminal" evidence="3">
    <location>
        <begin position="24"/>
        <end position="280"/>
    </location>
</feature>
<dbReference type="InterPro" id="IPR045190">
    <property type="entry name" value="MCCB/AccD1-like"/>
</dbReference>
<feature type="domain" description="CoA carboxyltransferase C-terminal" evidence="4">
    <location>
        <begin position="280"/>
        <end position="542"/>
    </location>
</feature>
<proteinExistence type="inferred from homology"/>
<protein>
    <submittedName>
        <fullName evidence="5">3-methylcrotonyl-CoA carboxylase beta subunit</fullName>
    </submittedName>
</protein>
<dbReference type="OrthoDB" id="9803706at2"/>